<dbReference type="InterPro" id="IPR043502">
    <property type="entry name" value="DNA/RNA_pol_sf"/>
</dbReference>
<dbReference type="EMBL" id="JARBHB010000001">
    <property type="protein sequence ID" value="KAJ8895646.1"/>
    <property type="molecule type" value="Genomic_DNA"/>
</dbReference>
<organism evidence="2 3">
    <name type="scientific">Dryococelus australis</name>
    <dbReference type="NCBI Taxonomy" id="614101"/>
    <lineage>
        <taxon>Eukaryota</taxon>
        <taxon>Metazoa</taxon>
        <taxon>Ecdysozoa</taxon>
        <taxon>Arthropoda</taxon>
        <taxon>Hexapoda</taxon>
        <taxon>Insecta</taxon>
        <taxon>Pterygota</taxon>
        <taxon>Neoptera</taxon>
        <taxon>Polyneoptera</taxon>
        <taxon>Phasmatodea</taxon>
        <taxon>Verophasmatodea</taxon>
        <taxon>Anareolatae</taxon>
        <taxon>Phasmatidae</taxon>
        <taxon>Eurycanthinae</taxon>
        <taxon>Dryococelus</taxon>
    </lineage>
</organism>
<feature type="domain" description="Reverse transcriptase/retrotransposon-derived protein RNase H-like" evidence="1">
    <location>
        <begin position="150"/>
        <end position="234"/>
    </location>
</feature>
<proteinExistence type="predicted"/>
<protein>
    <recommendedName>
        <fullName evidence="1">Reverse transcriptase/retrotransposon-derived protein RNase H-like domain-containing protein</fullName>
    </recommendedName>
</protein>
<dbReference type="InterPro" id="IPR050951">
    <property type="entry name" value="Retrovirus_Pol_polyprotein"/>
</dbReference>
<evidence type="ECO:0000313" key="3">
    <source>
        <dbReference type="Proteomes" id="UP001159363"/>
    </source>
</evidence>
<dbReference type="InterPro" id="IPR041577">
    <property type="entry name" value="RT_RNaseH_2"/>
</dbReference>
<sequence>MEEVIETNVKREVWIPVNHAGPWASAIVTLSKRDGTLGLCADCKGTMNHAISSDTFKSPILQHVLSELAGGCIYGMLNLEEAHIQIPVDGDTSRMLTENTVQGLHSHILGDAGFKVNSDKYVWPAASVEVLGFRLDAEGIHRTTDKTAAITNAPKFMYETSNPDLPLVVTADASSVGVGAVLAHIIPGAQPGRTIYMSISYVSRTLSATEKAYLQIDWEGLAVILAVKKFTPYLAYLLLTGQNHCIYLREC</sequence>
<dbReference type="Gene3D" id="3.10.10.10">
    <property type="entry name" value="HIV Type 1 Reverse Transcriptase, subunit A, domain 1"/>
    <property type="match status" value="1"/>
</dbReference>
<dbReference type="InterPro" id="IPR043128">
    <property type="entry name" value="Rev_trsase/Diguanyl_cyclase"/>
</dbReference>
<dbReference type="Pfam" id="PF17919">
    <property type="entry name" value="RT_RNaseH_2"/>
    <property type="match status" value="1"/>
</dbReference>
<evidence type="ECO:0000313" key="2">
    <source>
        <dbReference type="EMBL" id="KAJ8895646.1"/>
    </source>
</evidence>
<comment type="caution">
    <text evidence="2">The sequence shown here is derived from an EMBL/GenBank/DDBJ whole genome shotgun (WGS) entry which is preliminary data.</text>
</comment>
<name>A0ABQ9IG61_9NEOP</name>
<accession>A0ABQ9IG61</accession>
<dbReference type="Gene3D" id="3.30.70.270">
    <property type="match status" value="1"/>
</dbReference>
<gene>
    <name evidence="2" type="ORF">PR048_000982</name>
</gene>
<dbReference type="PANTHER" id="PTHR37984:SF13">
    <property type="entry name" value="RIBONUCLEASE H"/>
    <property type="match status" value="1"/>
</dbReference>
<dbReference type="SUPFAM" id="SSF56672">
    <property type="entry name" value="DNA/RNA polymerases"/>
    <property type="match status" value="1"/>
</dbReference>
<dbReference type="Proteomes" id="UP001159363">
    <property type="component" value="Chromosome 1"/>
</dbReference>
<evidence type="ECO:0000259" key="1">
    <source>
        <dbReference type="Pfam" id="PF17919"/>
    </source>
</evidence>
<reference evidence="2 3" key="1">
    <citation type="submission" date="2023-02" db="EMBL/GenBank/DDBJ databases">
        <title>LHISI_Scaffold_Assembly.</title>
        <authorList>
            <person name="Stuart O.P."/>
            <person name="Cleave R."/>
            <person name="Magrath M.J.L."/>
            <person name="Mikheyev A.S."/>
        </authorList>
    </citation>
    <scope>NUCLEOTIDE SEQUENCE [LARGE SCALE GENOMIC DNA]</scope>
    <source>
        <strain evidence="2">Daus_M_001</strain>
        <tissue evidence="2">Leg muscle</tissue>
    </source>
</reference>
<keyword evidence="3" id="KW-1185">Reference proteome</keyword>
<dbReference type="PANTHER" id="PTHR37984">
    <property type="entry name" value="PROTEIN CBG26694"/>
    <property type="match status" value="1"/>
</dbReference>